<sequence length="189" mass="19721">VSGPFVAGRYLLRALAAELLGVEARRLTSSFTCPRCTPAGGSDHGRPGYLLDGERLPVALSLSRAGRVILLAGLDLRGSVRDPSAGIGVDLERVADVGFDGFDDVALTPAERRSLRGLSVPRRPAARARLWSRKEALVKALGTGFADRGPDEVDVLMDDRITDVLEVGGVLLGTLGLAAAVAVSPLPTG</sequence>
<dbReference type="GO" id="GO:0008897">
    <property type="term" value="F:holo-[acyl-carrier-protein] synthase activity"/>
    <property type="evidence" value="ECO:0007669"/>
    <property type="project" value="InterPro"/>
</dbReference>
<dbReference type="SUPFAM" id="SSF56214">
    <property type="entry name" value="4'-phosphopantetheinyl transferase"/>
    <property type="match status" value="1"/>
</dbReference>
<dbReference type="Pfam" id="PF01648">
    <property type="entry name" value="ACPS"/>
    <property type="match status" value="1"/>
</dbReference>
<feature type="domain" description="4'-phosphopantetheinyl transferase" evidence="2">
    <location>
        <begin position="86"/>
        <end position="159"/>
    </location>
</feature>
<gene>
    <name evidence="3" type="ORF">CVO76_14805</name>
</gene>
<accession>A0A2L0UHQ9</accession>
<dbReference type="InterPro" id="IPR008278">
    <property type="entry name" value="4-PPantetheinyl_Trfase_dom"/>
</dbReference>
<dbReference type="Proteomes" id="UP000239187">
    <property type="component" value="Chromosome"/>
</dbReference>
<feature type="non-terminal residue" evidence="3">
    <location>
        <position position="1"/>
    </location>
</feature>
<dbReference type="GO" id="GO:0000287">
    <property type="term" value="F:magnesium ion binding"/>
    <property type="evidence" value="ECO:0007669"/>
    <property type="project" value="InterPro"/>
</dbReference>
<proteinExistence type="predicted"/>
<evidence type="ECO:0000256" key="1">
    <source>
        <dbReference type="ARBA" id="ARBA00022679"/>
    </source>
</evidence>
<keyword evidence="1 3" id="KW-0808">Transferase</keyword>
<evidence type="ECO:0000313" key="3">
    <source>
        <dbReference type="EMBL" id="AUZ88773.1"/>
    </source>
</evidence>
<reference evidence="3 4" key="1">
    <citation type="submission" date="2017-11" db="EMBL/GenBank/DDBJ databases">
        <title>Draft genome of Arthrobacter agilis strain UMCV2, a plant growth-promoting rhizobacterium and biocontrol capacity of phytopathogenic fungi.</title>
        <authorList>
            <person name="Martinez-Camara R."/>
            <person name="Santoyo G."/>
            <person name="Moreno-Hagelsieb G."/>
            <person name="Valencia-Cantero E."/>
        </authorList>
    </citation>
    <scope>NUCLEOTIDE SEQUENCE [LARGE SCALE GENOMIC DNA]</scope>
    <source>
        <strain evidence="3 4">UMCV2</strain>
    </source>
</reference>
<dbReference type="AlphaFoldDB" id="A0A2L0UHQ9"/>
<dbReference type="RefSeq" id="WP_208739947.1">
    <property type="nucleotide sequence ID" value="NZ_CP024915.1"/>
</dbReference>
<evidence type="ECO:0000259" key="2">
    <source>
        <dbReference type="Pfam" id="PF01648"/>
    </source>
</evidence>
<organism evidence="3 4">
    <name type="scientific">Arthrobacter agilis</name>
    <dbReference type="NCBI Taxonomy" id="37921"/>
    <lineage>
        <taxon>Bacteria</taxon>
        <taxon>Bacillati</taxon>
        <taxon>Actinomycetota</taxon>
        <taxon>Actinomycetes</taxon>
        <taxon>Micrococcales</taxon>
        <taxon>Micrococcaceae</taxon>
        <taxon>Arthrobacter</taxon>
    </lineage>
</organism>
<evidence type="ECO:0000313" key="4">
    <source>
        <dbReference type="Proteomes" id="UP000239187"/>
    </source>
</evidence>
<dbReference type="InterPro" id="IPR037143">
    <property type="entry name" value="4-PPantetheinyl_Trfase_dom_sf"/>
</dbReference>
<dbReference type="Gene3D" id="3.90.470.20">
    <property type="entry name" value="4'-phosphopantetheinyl transferase domain"/>
    <property type="match status" value="1"/>
</dbReference>
<dbReference type="EMBL" id="CP024915">
    <property type="protein sequence ID" value="AUZ88773.1"/>
    <property type="molecule type" value="Genomic_DNA"/>
</dbReference>
<name>A0A2L0UHQ9_9MICC</name>
<protein>
    <submittedName>
        <fullName evidence="3">4-phosphopantetheinyl transferase</fullName>
    </submittedName>
</protein>